<dbReference type="AlphaFoldDB" id="A0A8J5MS41"/>
<dbReference type="Proteomes" id="UP000747542">
    <property type="component" value="Unassembled WGS sequence"/>
</dbReference>
<proteinExistence type="predicted"/>
<gene>
    <name evidence="1" type="ORF">Hamer_G014086</name>
</gene>
<evidence type="ECO:0000313" key="2">
    <source>
        <dbReference type="Proteomes" id="UP000747542"/>
    </source>
</evidence>
<protein>
    <submittedName>
        <fullName evidence="1">Uncharacterized protein</fullName>
    </submittedName>
</protein>
<dbReference type="SUPFAM" id="SSF56672">
    <property type="entry name" value="DNA/RNA polymerases"/>
    <property type="match status" value="1"/>
</dbReference>
<dbReference type="Gene3D" id="3.30.70.270">
    <property type="match status" value="1"/>
</dbReference>
<evidence type="ECO:0000313" key="1">
    <source>
        <dbReference type="EMBL" id="KAG7161437.1"/>
    </source>
</evidence>
<dbReference type="GO" id="GO:0071897">
    <property type="term" value="P:DNA biosynthetic process"/>
    <property type="evidence" value="ECO:0007669"/>
    <property type="project" value="UniProtKB-ARBA"/>
</dbReference>
<comment type="caution">
    <text evidence="1">The sequence shown here is derived from an EMBL/GenBank/DDBJ whole genome shotgun (WGS) entry which is preliminary data.</text>
</comment>
<reference evidence="1" key="1">
    <citation type="journal article" date="2021" name="Sci. Adv.">
        <title>The American lobster genome reveals insights on longevity, neural, and immune adaptations.</title>
        <authorList>
            <person name="Polinski J.M."/>
            <person name="Zimin A.V."/>
            <person name="Clark K.F."/>
            <person name="Kohn A.B."/>
            <person name="Sadowski N."/>
            <person name="Timp W."/>
            <person name="Ptitsyn A."/>
            <person name="Khanna P."/>
            <person name="Romanova D.Y."/>
            <person name="Williams P."/>
            <person name="Greenwood S.J."/>
            <person name="Moroz L.L."/>
            <person name="Walt D.R."/>
            <person name="Bodnar A.G."/>
        </authorList>
    </citation>
    <scope>NUCLEOTIDE SEQUENCE</scope>
    <source>
        <strain evidence="1">GMGI-L3</strain>
    </source>
</reference>
<keyword evidence="2" id="KW-1185">Reference proteome</keyword>
<sequence length="144" mass="16105">MFLRSDMASQWVTVAYDIAGTRVVPDPVVTRIPTVGNTTKLHEDQYPGLFLDCVASRSMSLRHEQNTRVDPVPNVADTSGDVCDVNDFGIGDLYVSQDNSANDITWEEHTERLRAPFTRLSEYNFTVNLAKSEFGHATLPYLGH</sequence>
<dbReference type="InterPro" id="IPR043128">
    <property type="entry name" value="Rev_trsase/Diguanyl_cyclase"/>
</dbReference>
<dbReference type="EMBL" id="JAHLQT010029499">
    <property type="protein sequence ID" value="KAG7161437.1"/>
    <property type="molecule type" value="Genomic_DNA"/>
</dbReference>
<accession>A0A8J5MS41</accession>
<dbReference type="InterPro" id="IPR043502">
    <property type="entry name" value="DNA/RNA_pol_sf"/>
</dbReference>
<organism evidence="1 2">
    <name type="scientific">Homarus americanus</name>
    <name type="common">American lobster</name>
    <dbReference type="NCBI Taxonomy" id="6706"/>
    <lineage>
        <taxon>Eukaryota</taxon>
        <taxon>Metazoa</taxon>
        <taxon>Ecdysozoa</taxon>
        <taxon>Arthropoda</taxon>
        <taxon>Crustacea</taxon>
        <taxon>Multicrustacea</taxon>
        <taxon>Malacostraca</taxon>
        <taxon>Eumalacostraca</taxon>
        <taxon>Eucarida</taxon>
        <taxon>Decapoda</taxon>
        <taxon>Pleocyemata</taxon>
        <taxon>Astacidea</taxon>
        <taxon>Nephropoidea</taxon>
        <taxon>Nephropidae</taxon>
        <taxon>Homarus</taxon>
    </lineage>
</organism>
<feature type="non-terminal residue" evidence="1">
    <location>
        <position position="144"/>
    </location>
</feature>
<name>A0A8J5MS41_HOMAM</name>